<comment type="caution">
    <text evidence="2">The sequence shown here is derived from an EMBL/GenBank/DDBJ whole genome shotgun (WGS) entry which is preliminary data.</text>
</comment>
<accession>A0A833LWN2</accession>
<reference evidence="2 3" key="1">
    <citation type="submission" date="2019-10" db="EMBL/GenBank/DDBJ databases">
        <title>Extracellular Electron Transfer in a Candidatus Methanoperedens spp. Enrichment Culture.</title>
        <authorList>
            <person name="Berger S."/>
            <person name="Rangel Shaw D."/>
            <person name="Berben T."/>
            <person name="In 'T Zandt M."/>
            <person name="Frank J."/>
            <person name="Reimann J."/>
            <person name="Jetten M.S.M."/>
            <person name="Welte C.U."/>
        </authorList>
    </citation>
    <scope>NUCLEOTIDE SEQUENCE [LARGE SCALE GENOMIC DNA]</scope>
    <source>
        <strain evidence="2">SB12</strain>
    </source>
</reference>
<evidence type="ECO:0000313" key="3">
    <source>
        <dbReference type="Proteomes" id="UP000460298"/>
    </source>
</evidence>
<proteinExistence type="predicted"/>
<feature type="transmembrane region" description="Helical" evidence="1">
    <location>
        <begin position="12"/>
        <end position="30"/>
    </location>
</feature>
<feature type="transmembrane region" description="Helical" evidence="1">
    <location>
        <begin position="50"/>
        <end position="73"/>
    </location>
</feature>
<feature type="transmembrane region" description="Helical" evidence="1">
    <location>
        <begin position="80"/>
        <end position="99"/>
    </location>
</feature>
<dbReference type="Pfam" id="PF20221">
    <property type="entry name" value="DUF6580"/>
    <property type="match status" value="1"/>
</dbReference>
<protein>
    <recommendedName>
        <fullName evidence="4">Rod shape-determining protein MreD</fullName>
    </recommendedName>
</protein>
<sequence length="185" mass="20103">MSFNRFKSEDAGRILLFIILVGFAVLARTMEHAPNFTPVAAIGLLGGYLFRSRLAGLLSVLAAMFVSDLIIGYESVTMRVVVYLALSVPVLLGSALKSVKGVKLGFGLVGSSLLSSVSFYLTTNLAVWAFSGMYEHTMQGLVLCYTYALPFLRNTMIGDLFYTGAFFGIYAAVRHFAWRPVTSAA</sequence>
<name>A0A833LWN2_9LEPT</name>
<dbReference type="InterPro" id="IPR046487">
    <property type="entry name" value="DUF6580"/>
</dbReference>
<organism evidence="2 3">
    <name type="scientific">Leptonema illini</name>
    <dbReference type="NCBI Taxonomy" id="183"/>
    <lineage>
        <taxon>Bacteria</taxon>
        <taxon>Pseudomonadati</taxon>
        <taxon>Spirochaetota</taxon>
        <taxon>Spirochaetia</taxon>
        <taxon>Leptospirales</taxon>
        <taxon>Leptospiraceae</taxon>
        <taxon>Leptonema</taxon>
    </lineage>
</organism>
<gene>
    <name evidence="2" type="ORF">F9K24_19355</name>
</gene>
<feature type="transmembrane region" description="Helical" evidence="1">
    <location>
        <begin position="151"/>
        <end position="173"/>
    </location>
</feature>
<keyword evidence="1" id="KW-1133">Transmembrane helix</keyword>
<evidence type="ECO:0000313" key="2">
    <source>
        <dbReference type="EMBL" id="KAB2929551.1"/>
    </source>
</evidence>
<dbReference type="Proteomes" id="UP000460298">
    <property type="component" value="Unassembled WGS sequence"/>
</dbReference>
<keyword evidence="1" id="KW-0472">Membrane</keyword>
<keyword evidence="1" id="KW-0812">Transmembrane</keyword>
<evidence type="ECO:0008006" key="4">
    <source>
        <dbReference type="Google" id="ProtNLM"/>
    </source>
</evidence>
<dbReference type="AlphaFoldDB" id="A0A833LWN2"/>
<evidence type="ECO:0000256" key="1">
    <source>
        <dbReference type="SAM" id="Phobius"/>
    </source>
</evidence>
<dbReference type="EMBL" id="WBUI01000029">
    <property type="protein sequence ID" value="KAB2929551.1"/>
    <property type="molecule type" value="Genomic_DNA"/>
</dbReference>
<feature type="transmembrane region" description="Helical" evidence="1">
    <location>
        <begin position="105"/>
        <end position="130"/>
    </location>
</feature>